<keyword evidence="2" id="KW-1185">Reference proteome</keyword>
<proteinExistence type="predicted"/>
<sequence length="119" mass="12656">MLVLASENDESRKCVFVEGGLGPLLWILDTGLMPMKEKASATVEAITANLENSWAVSAYGSVSMLIKACQFGSMVTQSHAVGAIWIVAYLEEIKNSLAKEGAVPVLIQLLVLGTSSTQI</sequence>
<dbReference type="AlphaFoldDB" id="A0A5N6RUV2"/>
<dbReference type="InterPro" id="IPR011989">
    <property type="entry name" value="ARM-like"/>
</dbReference>
<dbReference type="Gene3D" id="1.25.10.10">
    <property type="entry name" value="Leucine-rich Repeat Variant"/>
    <property type="match status" value="1"/>
</dbReference>
<dbReference type="PANTHER" id="PTHR46043:SF2">
    <property type="entry name" value="ARM REPEAT SUPERFAMILY PROTEIN"/>
    <property type="match status" value="1"/>
</dbReference>
<gene>
    <name evidence="1" type="ORF">FH972_019831</name>
</gene>
<name>A0A5N6RUV2_9ROSI</name>
<reference evidence="1 2" key="1">
    <citation type="submission" date="2019-06" db="EMBL/GenBank/DDBJ databases">
        <title>A chromosomal-level reference genome of Carpinus fangiana (Coryloideae, Betulaceae).</title>
        <authorList>
            <person name="Yang X."/>
            <person name="Wang Z."/>
            <person name="Zhang L."/>
            <person name="Hao G."/>
            <person name="Liu J."/>
            <person name="Yang Y."/>
        </authorList>
    </citation>
    <scope>NUCLEOTIDE SEQUENCE [LARGE SCALE GENOMIC DNA]</scope>
    <source>
        <strain evidence="1">Cfa_2016G</strain>
        <tissue evidence="1">Leaf</tissue>
    </source>
</reference>
<accession>A0A5N6RUV2</accession>
<dbReference type="SUPFAM" id="SSF48371">
    <property type="entry name" value="ARM repeat"/>
    <property type="match status" value="1"/>
</dbReference>
<dbReference type="Proteomes" id="UP000327013">
    <property type="component" value="Chromosome 8"/>
</dbReference>
<evidence type="ECO:0000313" key="2">
    <source>
        <dbReference type="Proteomes" id="UP000327013"/>
    </source>
</evidence>
<dbReference type="PANTHER" id="PTHR46043">
    <property type="entry name" value="ARM REPEAT SUPERFAMILY PROTEIN"/>
    <property type="match status" value="1"/>
</dbReference>
<evidence type="ECO:0000313" key="1">
    <source>
        <dbReference type="EMBL" id="KAE8124993.1"/>
    </source>
</evidence>
<organism evidence="1 2">
    <name type="scientific">Carpinus fangiana</name>
    <dbReference type="NCBI Taxonomy" id="176857"/>
    <lineage>
        <taxon>Eukaryota</taxon>
        <taxon>Viridiplantae</taxon>
        <taxon>Streptophyta</taxon>
        <taxon>Embryophyta</taxon>
        <taxon>Tracheophyta</taxon>
        <taxon>Spermatophyta</taxon>
        <taxon>Magnoliopsida</taxon>
        <taxon>eudicotyledons</taxon>
        <taxon>Gunneridae</taxon>
        <taxon>Pentapetalae</taxon>
        <taxon>rosids</taxon>
        <taxon>fabids</taxon>
        <taxon>Fagales</taxon>
        <taxon>Betulaceae</taxon>
        <taxon>Carpinus</taxon>
    </lineage>
</organism>
<protein>
    <submittedName>
        <fullName evidence="1">Uncharacterized protein</fullName>
    </submittedName>
</protein>
<dbReference type="OrthoDB" id="7537227at2759"/>
<dbReference type="InterPro" id="IPR016024">
    <property type="entry name" value="ARM-type_fold"/>
</dbReference>
<dbReference type="EMBL" id="CM017328">
    <property type="protein sequence ID" value="KAE8124993.1"/>
    <property type="molecule type" value="Genomic_DNA"/>
</dbReference>